<feature type="region of interest" description="Disordered" evidence="1">
    <location>
        <begin position="486"/>
        <end position="519"/>
    </location>
</feature>
<feature type="compositionally biased region" description="Low complexity" evidence="1">
    <location>
        <begin position="445"/>
        <end position="467"/>
    </location>
</feature>
<dbReference type="Gene3D" id="4.10.60.10">
    <property type="entry name" value="Zinc finger, CCHC-type"/>
    <property type="match status" value="1"/>
</dbReference>
<sequence length="519" mass="59242">MASKKIPEAYEKNAPRFDDEKPEELNEFLENMERMMEIAATDAKDKNAFVVRYAMRGPAEEWKRFDSYGESYEKFKKEILANYPNAKESEKGSMRKLLKRLKDFDEEDIDITDPDELMRLARVMNLEASKLLVSRQLSDREAIPLFFAKLTPRFQEKILDNLESDRRARPAARANAPAADEDKTLTLKEVLDEAKRLVQQRERDLDFFQRKISHRDMSPGPSTVRIKKEPTEREARDVLDQIKLSVVNMMDKMESLQTQKLSEMDQNQKKKLEELEQFYKSLPGRVPGAPDSQTRPPRQEFRQRPVANADICHYCKESGGHWMSDCPYRRAHITSGALRVVDGKDYTRDGATVQMFGPKSRKQQVDEFISKGSSTAQVKFQSAFVQHHPAASGYGLSVDEQMAIETDNGDGYGYFDPSENPGYDPRDDEIRTLRVEQANMMRQLVQHQQQLQRPQAQQPQRDVQPPVSQLPPIDVNLLSSLLAAALRPSGTQAPPTETQLAQTRANPSRTGNGQAGEGF</sequence>
<reference evidence="2" key="1">
    <citation type="submission" date="2023-03" db="EMBL/GenBank/DDBJ databases">
        <title>Massive genome expansion in bonnet fungi (Mycena s.s.) driven by repeated elements and novel gene families across ecological guilds.</title>
        <authorList>
            <consortium name="Lawrence Berkeley National Laboratory"/>
            <person name="Harder C.B."/>
            <person name="Miyauchi S."/>
            <person name="Viragh M."/>
            <person name="Kuo A."/>
            <person name="Thoen E."/>
            <person name="Andreopoulos B."/>
            <person name="Lu D."/>
            <person name="Skrede I."/>
            <person name="Drula E."/>
            <person name="Henrissat B."/>
            <person name="Morin E."/>
            <person name="Kohler A."/>
            <person name="Barry K."/>
            <person name="LaButti K."/>
            <person name="Morin E."/>
            <person name="Salamov A."/>
            <person name="Lipzen A."/>
            <person name="Mereny Z."/>
            <person name="Hegedus B."/>
            <person name="Baldrian P."/>
            <person name="Stursova M."/>
            <person name="Weitz H."/>
            <person name="Taylor A."/>
            <person name="Grigoriev I.V."/>
            <person name="Nagy L.G."/>
            <person name="Martin F."/>
            <person name="Kauserud H."/>
        </authorList>
    </citation>
    <scope>NUCLEOTIDE SEQUENCE</scope>
    <source>
        <strain evidence="2">CBHHK182m</strain>
    </source>
</reference>
<protein>
    <recommendedName>
        <fullName evidence="4">CCHC-type domain-containing protein</fullName>
    </recommendedName>
</protein>
<accession>A0AAD7MKK6</accession>
<dbReference type="Proteomes" id="UP001215598">
    <property type="component" value="Unassembled WGS sequence"/>
</dbReference>
<evidence type="ECO:0000256" key="1">
    <source>
        <dbReference type="SAM" id="MobiDB-lite"/>
    </source>
</evidence>
<name>A0AAD7MKK6_9AGAR</name>
<dbReference type="EMBL" id="JARKIB010000238">
    <property type="protein sequence ID" value="KAJ7720650.1"/>
    <property type="molecule type" value="Genomic_DNA"/>
</dbReference>
<feature type="region of interest" description="Disordered" evidence="1">
    <location>
        <begin position="445"/>
        <end position="471"/>
    </location>
</feature>
<keyword evidence="3" id="KW-1185">Reference proteome</keyword>
<evidence type="ECO:0000313" key="2">
    <source>
        <dbReference type="EMBL" id="KAJ7720650.1"/>
    </source>
</evidence>
<evidence type="ECO:0000313" key="3">
    <source>
        <dbReference type="Proteomes" id="UP001215598"/>
    </source>
</evidence>
<evidence type="ECO:0008006" key="4">
    <source>
        <dbReference type="Google" id="ProtNLM"/>
    </source>
</evidence>
<comment type="caution">
    <text evidence="2">The sequence shown here is derived from an EMBL/GenBank/DDBJ whole genome shotgun (WGS) entry which is preliminary data.</text>
</comment>
<dbReference type="AlphaFoldDB" id="A0AAD7MKK6"/>
<feature type="compositionally biased region" description="Basic and acidic residues" evidence="1">
    <location>
        <begin position="1"/>
        <end position="19"/>
    </location>
</feature>
<gene>
    <name evidence="2" type="ORF">B0H16DRAFT_1792696</name>
</gene>
<feature type="region of interest" description="Disordered" evidence="1">
    <location>
        <begin position="1"/>
        <end position="21"/>
    </location>
</feature>
<organism evidence="2 3">
    <name type="scientific">Mycena metata</name>
    <dbReference type="NCBI Taxonomy" id="1033252"/>
    <lineage>
        <taxon>Eukaryota</taxon>
        <taxon>Fungi</taxon>
        <taxon>Dikarya</taxon>
        <taxon>Basidiomycota</taxon>
        <taxon>Agaricomycotina</taxon>
        <taxon>Agaricomycetes</taxon>
        <taxon>Agaricomycetidae</taxon>
        <taxon>Agaricales</taxon>
        <taxon>Marasmiineae</taxon>
        <taxon>Mycenaceae</taxon>
        <taxon>Mycena</taxon>
    </lineage>
</organism>
<proteinExistence type="predicted"/>
<feature type="compositionally biased region" description="Polar residues" evidence="1">
    <location>
        <begin position="489"/>
        <end position="512"/>
    </location>
</feature>
<feature type="region of interest" description="Disordered" evidence="1">
    <location>
        <begin position="407"/>
        <end position="427"/>
    </location>
</feature>